<dbReference type="WBParaSite" id="TCLT_0000964701-mRNA-1">
    <property type="protein sequence ID" value="TCLT_0000964701-mRNA-1"/>
    <property type="gene ID" value="TCLT_0000964701"/>
</dbReference>
<dbReference type="AlphaFoldDB" id="A0A0N5D945"/>
<dbReference type="OrthoDB" id="10052506at2759"/>
<dbReference type="Proteomes" id="UP000276776">
    <property type="component" value="Unassembled WGS sequence"/>
</dbReference>
<name>A0A0N5D945_THECL</name>
<keyword evidence="3" id="KW-1185">Reference proteome</keyword>
<reference evidence="2 3" key="2">
    <citation type="submission" date="2018-11" db="EMBL/GenBank/DDBJ databases">
        <authorList>
            <consortium name="Pathogen Informatics"/>
        </authorList>
    </citation>
    <scope>NUCLEOTIDE SEQUENCE [LARGE SCALE GENOMIC DNA]</scope>
</reference>
<protein>
    <submittedName>
        <fullName evidence="4">J domain-containing protein</fullName>
    </submittedName>
</protein>
<keyword evidence="1" id="KW-1133">Transmembrane helix</keyword>
<gene>
    <name evidence="2" type="ORF">TCLT_LOCUS9636</name>
</gene>
<evidence type="ECO:0000313" key="2">
    <source>
        <dbReference type="EMBL" id="VDN07285.1"/>
    </source>
</evidence>
<evidence type="ECO:0000313" key="3">
    <source>
        <dbReference type="Proteomes" id="UP000276776"/>
    </source>
</evidence>
<organism evidence="4">
    <name type="scientific">Thelazia callipaeda</name>
    <name type="common">Oriental eyeworm</name>
    <name type="synonym">Parasitic nematode</name>
    <dbReference type="NCBI Taxonomy" id="103827"/>
    <lineage>
        <taxon>Eukaryota</taxon>
        <taxon>Metazoa</taxon>
        <taxon>Ecdysozoa</taxon>
        <taxon>Nematoda</taxon>
        <taxon>Chromadorea</taxon>
        <taxon>Rhabditida</taxon>
        <taxon>Spirurina</taxon>
        <taxon>Spiruromorpha</taxon>
        <taxon>Thelazioidea</taxon>
        <taxon>Thelaziidae</taxon>
        <taxon>Thelazia</taxon>
    </lineage>
</organism>
<dbReference type="InterPro" id="IPR036869">
    <property type="entry name" value="J_dom_sf"/>
</dbReference>
<dbReference type="OMA" id="FMTNFGM"/>
<reference evidence="4" key="1">
    <citation type="submission" date="2017-02" db="UniProtKB">
        <authorList>
            <consortium name="WormBaseParasite"/>
        </authorList>
    </citation>
    <scope>IDENTIFICATION</scope>
</reference>
<accession>A0A0N5D945</accession>
<evidence type="ECO:0000256" key="1">
    <source>
        <dbReference type="SAM" id="Phobius"/>
    </source>
</evidence>
<dbReference type="STRING" id="103827.A0A0N5D945"/>
<feature type="transmembrane region" description="Helical" evidence="1">
    <location>
        <begin position="93"/>
        <end position="112"/>
    </location>
</feature>
<keyword evidence="1" id="KW-0812">Transmembrane</keyword>
<dbReference type="EMBL" id="UYYF01004843">
    <property type="protein sequence ID" value="VDN07285.1"/>
    <property type="molecule type" value="Genomic_DNA"/>
</dbReference>
<dbReference type="Gene3D" id="1.10.287.110">
    <property type="entry name" value="DnaJ domain"/>
    <property type="match status" value="1"/>
</dbReference>
<keyword evidence="1" id="KW-0472">Membrane</keyword>
<proteinExistence type="predicted"/>
<evidence type="ECO:0000313" key="4">
    <source>
        <dbReference type="WBParaSite" id="TCLT_0000964701-mRNA-1"/>
    </source>
</evidence>
<dbReference type="SUPFAM" id="SSF46565">
    <property type="entry name" value="Chaperone J-domain"/>
    <property type="match status" value="1"/>
</dbReference>
<sequence>MLDKYSPDVTEQFMQLKTAYDILRRSVRRKQYDQMIGIEKLQRFNRRPENTNLYGGNTAQNNYSFMTNFGMTAREFVSRDFYVRLADSSDNSLLYFTAGGLTLILILQGLYVW</sequence>